<dbReference type="Proteomes" id="UP001597169">
    <property type="component" value="Unassembled WGS sequence"/>
</dbReference>
<evidence type="ECO:0000313" key="2">
    <source>
        <dbReference type="Proteomes" id="UP001597169"/>
    </source>
</evidence>
<reference evidence="2" key="1">
    <citation type="journal article" date="2019" name="Int. J. Syst. Evol. Microbiol.">
        <title>The Global Catalogue of Microorganisms (GCM) 10K type strain sequencing project: providing services to taxonomists for standard genome sequencing and annotation.</title>
        <authorList>
            <consortium name="The Broad Institute Genomics Platform"/>
            <consortium name="The Broad Institute Genome Sequencing Center for Infectious Disease"/>
            <person name="Wu L."/>
            <person name="Ma J."/>
        </authorList>
    </citation>
    <scope>NUCLEOTIDE SEQUENCE [LARGE SCALE GENOMIC DNA]</scope>
    <source>
        <strain evidence="2">CCUG 53519</strain>
    </source>
</reference>
<comment type="caution">
    <text evidence="1">The sequence shown here is derived from an EMBL/GenBank/DDBJ whole genome shotgun (WGS) entry which is preliminary data.</text>
</comment>
<organism evidence="1 2">
    <name type="scientific">Paenibacillus provencensis</name>
    <dbReference type="NCBI Taxonomy" id="441151"/>
    <lineage>
        <taxon>Bacteria</taxon>
        <taxon>Bacillati</taxon>
        <taxon>Bacillota</taxon>
        <taxon>Bacilli</taxon>
        <taxon>Bacillales</taxon>
        <taxon>Paenibacillaceae</taxon>
        <taxon>Paenibacillus</taxon>
    </lineage>
</organism>
<keyword evidence="2" id="KW-1185">Reference proteome</keyword>
<name>A0ABW3PYE7_9BACL</name>
<accession>A0ABW3PYE7</accession>
<sequence>MGGVQLSIFEQPTQALSQILDPLAANEPSITSEFGLGDIISKFDEVTIENNSLITDEDKAFCDETQKNFDSAVSLILKAKRFYQNNEMSNNFLSTGNLIKDLDLKLDEKLDLFISKIAGYFRKNYSITINTSEFRKYDHSVTYKEIVDDIILQMDGKNFSEKASEEIKEALRGTIYNISKVKVQSVKVSIADYLYFEGWFNGQFRNNRSENLSKLLHAIEHFDSGAKVMRSTLVQLSNSYARNDWFEVFSFTSMNKFESLRCFKNGKVELKFITHDDAMAFAKDYLKYI</sequence>
<proteinExistence type="predicted"/>
<protein>
    <submittedName>
        <fullName evidence="1">Uncharacterized protein</fullName>
    </submittedName>
</protein>
<evidence type="ECO:0000313" key="1">
    <source>
        <dbReference type="EMBL" id="MFD1131299.1"/>
    </source>
</evidence>
<gene>
    <name evidence="1" type="ORF">ACFQ3J_24570</name>
</gene>
<dbReference type="RefSeq" id="WP_090727585.1">
    <property type="nucleotide sequence ID" value="NZ_JBHTKX010000008.1"/>
</dbReference>
<dbReference type="EMBL" id="JBHTKX010000008">
    <property type="protein sequence ID" value="MFD1131299.1"/>
    <property type="molecule type" value="Genomic_DNA"/>
</dbReference>